<name>A0A8S5MHX3_9CAUD</name>
<dbReference type="EMBL" id="BK014908">
    <property type="protein sequence ID" value="DAD81820.1"/>
    <property type="molecule type" value="Genomic_DNA"/>
</dbReference>
<protein>
    <submittedName>
        <fullName evidence="1">Uncharacterized protein</fullName>
    </submittedName>
</protein>
<accession>A0A8S5MHX3</accession>
<sequence length="256" mass="27812">MSSLSQDEINSLTKAQSASVSSNDVITYKGNFIGDLTGIASYAKALLKSFRFSIIGDDASGYVDITGDAPANLTLDVAHAAKADSADYTAKAGVASLAFNSDLANLATFAIETGCLRNFIIKFTEDSAIQGSMTWDSASSTVTMKIDKVDLAKSGVVLVDNITLADTEKFDKTKLYFDVPNSALWFYDNQSNVWKNLLQYITDYLVTLTNKNTEQQAQIDKNTADIADLQPTKYTISFGGKDYSMRNTLINEVSND</sequence>
<evidence type="ECO:0000313" key="1">
    <source>
        <dbReference type="EMBL" id="DAD81820.1"/>
    </source>
</evidence>
<organism evidence="1">
    <name type="scientific">Siphoviridae sp. ctvyM23</name>
    <dbReference type="NCBI Taxonomy" id="2826514"/>
    <lineage>
        <taxon>Viruses</taxon>
        <taxon>Duplodnaviria</taxon>
        <taxon>Heunggongvirae</taxon>
        <taxon>Uroviricota</taxon>
        <taxon>Caudoviricetes</taxon>
    </lineage>
</organism>
<reference evidence="1" key="1">
    <citation type="journal article" date="2021" name="Proc. Natl. Acad. Sci. U.S.A.">
        <title>A Catalog of Tens of Thousands of Viruses from Human Metagenomes Reveals Hidden Associations with Chronic Diseases.</title>
        <authorList>
            <person name="Tisza M.J."/>
            <person name="Buck C.B."/>
        </authorList>
    </citation>
    <scope>NUCLEOTIDE SEQUENCE</scope>
    <source>
        <strain evidence="1">CtvyM23</strain>
    </source>
</reference>
<proteinExistence type="predicted"/>